<dbReference type="Proteomes" id="UP000281553">
    <property type="component" value="Unassembled WGS sequence"/>
</dbReference>
<evidence type="ECO:0000313" key="3">
    <source>
        <dbReference type="Proteomes" id="UP000281553"/>
    </source>
</evidence>
<dbReference type="EMBL" id="UYRU01051524">
    <property type="protein sequence ID" value="VDN11475.1"/>
    <property type="molecule type" value="Genomic_DNA"/>
</dbReference>
<organism evidence="2 3">
    <name type="scientific">Dibothriocephalus latus</name>
    <name type="common">Fish tapeworm</name>
    <name type="synonym">Diphyllobothrium latum</name>
    <dbReference type="NCBI Taxonomy" id="60516"/>
    <lineage>
        <taxon>Eukaryota</taxon>
        <taxon>Metazoa</taxon>
        <taxon>Spiralia</taxon>
        <taxon>Lophotrochozoa</taxon>
        <taxon>Platyhelminthes</taxon>
        <taxon>Cestoda</taxon>
        <taxon>Eucestoda</taxon>
        <taxon>Diphyllobothriidea</taxon>
        <taxon>Diphyllobothriidae</taxon>
        <taxon>Dibothriocephalus</taxon>
    </lineage>
</organism>
<keyword evidence="1" id="KW-0175">Coiled coil</keyword>
<keyword evidence="3" id="KW-1185">Reference proteome</keyword>
<sequence length="221" mass="24934">MVWLLDSGANVCLQDGKSQTAIDVARCHKQINALRILRKQAADEGLLGTQTGKMAPATPLESRRECSGEELTDDDLLPIDFPFGDTEAVGVCVSAERKQAARDLALRRIDLLLRYLELAKLDFKQLGGSEAQLEKRHIPTEESGELKVAALDNQLEYERLRREKLEISLDEARKEILMLKSEMKGSTCVLESPLRSTKFDERANRLEKVSMLAKQYKAKRY</sequence>
<gene>
    <name evidence="2" type="ORF">DILT_LOCUS7306</name>
</gene>
<dbReference type="OrthoDB" id="163438at2759"/>
<accession>A0A3P7L2B7</accession>
<evidence type="ECO:0000256" key="1">
    <source>
        <dbReference type="SAM" id="Coils"/>
    </source>
</evidence>
<proteinExistence type="predicted"/>
<protein>
    <submittedName>
        <fullName evidence="2">Uncharacterized protein</fullName>
    </submittedName>
</protein>
<name>A0A3P7L2B7_DIBLA</name>
<dbReference type="AlphaFoldDB" id="A0A3P7L2B7"/>
<feature type="coiled-coil region" evidence="1">
    <location>
        <begin position="155"/>
        <end position="182"/>
    </location>
</feature>
<evidence type="ECO:0000313" key="2">
    <source>
        <dbReference type="EMBL" id="VDN11475.1"/>
    </source>
</evidence>
<reference evidence="2 3" key="1">
    <citation type="submission" date="2018-11" db="EMBL/GenBank/DDBJ databases">
        <authorList>
            <consortium name="Pathogen Informatics"/>
        </authorList>
    </citation>
    <scope>NUCLEOTIDE SEQUENCE [LARGE SCALE GENOMIC DNA]</scope>
</reference>